<proteinExistence type="predicted"/>
<dbReference type="GO" id="GO:0032259">
    <property type="term" value="P:methylation"/>
    <property type="evidence" value="ECO:0007669"/>
    <property type="project" value="UniProtKB-KW"/>
</dbReference>
<accession>A0A1H7VGS0</accession>
<sequence>MQRNKRLNPTIFNTRYVALSKLRDTTLQIIRNISSSQKDLDLIDFGCGEMPYHQAIEPLVKNYIGVDLKINPLAHHHIDYDSKTTLPDEFTDIILSNQVLEHVDSPEGYLDEAWRLLKPGGTLILSTHGYWYYHPTPYDYWRWTSAGLQKLIASRNFEIKEFTGVLGLSASGLQLFQDALINKLPKFLHGFTALIMQSVIFLFDKIHSQSQRNRDAALYVVFAKKPL</sequence>
<dbReference type="Gene3D" id="3.40.50.150">
    <property type="entry name" value="Vaccinia Virus protein VP39"/>
    <property type="match status" value="1"/>
</dbReference>
<keyword evidence="2" id="KW-1185">Reference proteome</keyword>
<keyword evidence="1" id="KW-0489">Methyltransferase</keyword>
<dbReference type="RefSeq" id="WP_093328419.1">
    <property type="nucleotide sequence ID" value="NZ_FOAF01000007.1"/>
</dbReference>
<evidence type="ECO:0000313" key="2">
    <source>
        <dbReference type="Proteomes" id="UP000199421"/>
    </source>
</evidence>
<dbReference type="AlphaFoldDB" id="A0A1H7VGS0"/>
<reference evidence="2" key="1">
    <citation type="submission" date="2016-10" db="EMBL/GenBank/DDBJ databases">
        <authorList>
            <person name="Varghese N."/>
            <person name="Submissions S."/>
        </authorList>
    </citation>
    <scope>NUCLEOTIDE SEQUENCE [LARGE SCALE GENOMIC DNA]</scope>
    <source>
        <strain evidence="2">DSM 18733</strain>
    </source>
</reference>
<dbReference type="OrthoDB" id="1524727at2"/>
<evidence type="ECO:0000313" key="1">
    <source>
        <dbReference type="EMBL" id="SEM08436.1"/>
    </source>
</evidence>
<name>A0A1H7VGS0_OLID1</name>
<organism evidence="1 2">
    <name type="scientific">Olivibacter domesticus</name>
    <name type="common">Pseudosphingobacterium domesticum</name>
    <dbReference type="NCBI Taxonomy" id="407022"/>
    <lineage>
        <taxon>Bacteria</taxon>
        <taxon>Pseudomonadati</taxon>
        <taxon>Bacteroidota</taxon>
        <taxon>Sphingobacteriia</taxon>
        <taxon>Sphingobacteriales</taxon>
        <taxon>Sphingobacteriaceae</taxon>
        <taxon>Olivibacter</taxon>
    </lineage>
</organism>
<dbReference type="Pfam" id="PF13489">
    <property type="entry name" value="Methyltransf_23"/>
    <property type="match status" value="1"/>
</dbReference>
<dbReference type="STRING" id="407022.SAMN05661044_04181"/>
<dbReference type="SUPFAM" id="SSF53335">
    <property type="entry name" value="S-adenosyl-L-methionine-dependent methyltransferases"/>
    <property type="match status" value="1"/>
</dbReference>
<dbReference type="CDD" id="cd02440">
    <property type="entry name" value="AdoMet_MTases"/>
    <property type="match status" value="1"/>
</dbReference>
<gene>
    <name evidence="1" type="ORF">SAMN05661044_04181</name>
</gene>
<dbReference type="GO" id="GO:0008168">
    <property type="term" value="F:methyltransferase activity"/>
    <property type="evidence" value="ECO:0007669"/>
    <property type="project" value="UniProtKB-KW"/>
</dbReference>
<dbReference type="EMBL" id="FOAF01000007">
    <property type="protein sequence ID" value="SEM08436.1"/>
    <property type="molecule type" value="Genomic_DNA"/>
</dbReference>
<keyword evidence="1" id="KW-0808">Transferase</keyword>
<dbReference type="Proteomes" id="UP000199421">
    <property type="component" value="Unassembled WGS sequence"/>
</dbReference>
<dbReference type="InterPro" id="IPR029063">
    <property type="entry name" value="SAM-dependent_MTases_sf"/>
</dbReference>
<protein>
    <submittedName>
        <fullName evidence="1">Methyltransferase domain-containing protein</fullName>
    </submittedName>
</protein>